<evidence type="ECO:0000313" key="2">
    <source>
        <dbReference type="EMBL" id="KPV47308.1"/>
    </source>
</evidence>
<reference evidence="2 3" key="1">
    <citation type="submission" date="2015-09" db="EMBL/GenBank/DDBJ databases">
        <title>Draft genome sequence of Kouleothrix aurantiaca JCM 19913.</title>
        <authorList>
            <person name="Hemp J."/>
        </authorList>
    </citation>
    <scope>NUCLEOTIDE SEQUENCE [LARGE SCALE GENOMIC DNA]</scope>
    <source>
        <strain evidence="2 3">COM-B</strain>
    </source>
</reference>
<keyword evidence="1" id="KW-0472">Membrane</keyword>
<comment type="caution">
    <text evidence="2">The sequence shown here is derived from an EMBL/GenBank/DDBJ whole genome shotgun (WGS) entry which is preliminary data.</text>
</comment>
<dbReference type="PANTHER" id="PTHR36833">
    <property type="entry name" value="SLR0610 PROTEIN-RELATED"/>
    <property type="match status" value="1"/>
</dbReference>
<feature type="transmembrane region" description="Helical" evidence="1">
    <location>
        <begin position="146"/>
        <end position="172"/>
    </location>
</feature>
<dbReference type="PANTHER" id="PTHR36833:SF1">
    <property type="entry name" value="INTEGRAL MEMBRANE TRANSPORT PROTEIN"/>
    <property type="match status" value="1"/>
</dbReference>
<sequence>MLALYFRLIGARIRAQMQYKTSFWMELVGFGLVTGLEFVAVAILFARFQTIAGWSLAEVALLYGLSSLAFGVAEMVGRGFDAPFERMMQQGAFDTVLTRPLGSFFSVLASEFQLMRLGRMTQALAVLAYALARLPIAWSADKVVVLLLSLLSGAVIYIGLVVMGATVCFWTIKTPEVINVFTVG</sequence>
<keyword evidence="1" id="KW-0812">Transmembrane</keyword>
<name>A0A0P9GZY5_9CHLR</name>
<feature type="non-terminal residue" evidence="2">
    <location>
        <position position="184"/>
    </location>
</feature>
<accession>A0A0P9GZY5</accession>
<gene>
    <name evidence="2" type="ORF">SE17_42555</name>
</gene>
<dbReference type="Pfam" id="PF06182">
    <property type="entry name" value="ABC2_membrane_6"/>
    <property type="match status" value="1"/>
</dbReference>
<keyword evidence="1" id="KW-1133">Transmembrane helix</keyword>
<dbReference type="EMBL" id="LJCR01003420">
    <property type="protein sequence ID" value="KPV47308.1"/>
    <property type="molecule type" value="Genomic_DNA"/>
</dbReference>
<dbReference type="InterPro" id="IPR010390">
    <property type="entry name" value="ABC-2_transporter-like"/>
</dbReference>
<feature type="transmembrane region" description="Helical" evidence="1">
    <location>
        <begin position="21"/>
        <end position="45"/>
    </location>
</feature>
<protein>
    <recommendedName>
        <fullName evidence="4">ABC transporter permease</fullName>
    </recommendedName>
</protein>
<organism evidence="2 3">
    <name type="scientific">Kouleothrix aurantiaca</name>
    <dbReference type="NCBI Taxonomy" id="186479"/>
    <lineage>
        <taxon>Bacteria</taxon>
        <taxon>Bacillati</taxon>
        <taxon>Chloroflexota</taxon>
        <taxon>Chloroflexia</taxon>
        <taxon>Chloroflexales</taxon>
        <taxon>Roseiflexineae</taxon>
        <taxon>Roseiflexaceae</taxon>
        <taxon>Kouleothrix</taxon>
    </lineage>
</organism>
<evidence type="ECO:0008006" key="4">
    <source>
        <dbReference type="Google" id="ProtNLM"/>
    </source>
</evidence>
<feature type="transmembrane region" description="Helical" evidence="1">
    <location>
        <begin position="51"/>
        <end position="73"/>
    </location>
</feature>
<keyword evidence="3" id="KW-1185">Reference proteome</keyword>
<evidence type="ECO:0000256" key="1">
    <source>
        <dbReference type="SAM" id="Phobius"/>
    </source>
</evidence>
<evidence type="ECO:0000313" key="3">
    <source>
        <dbReference type="Proteomes" id="UP000050509"/>
    </source>
</evidence>
<dbReference type="AlphaFoldDB" id="A0A0P9GZY5"/>
<dbReference type="Proteomes" id="UP000050509">
    <property type="component" value="Unassembled WGS sequence"/>
</dbReference>
<proteinExistence type="predicted"/>
<feature type="transmembrane region" description="Helical" evidence="1">
    <location>
        <begin position="123"/>
        <end position="140"/>
    </location>
</feature>